<dbReference type="PATRIC" id="fig|632773.3.peg.3232"/>
<accession>A0A1D7QZI3</accession>
<gene>
    <name evidence="2" type="ORF">BBEV_3091</name>
</gene>
<dbReference type="OrthoDB" id="1652909at2"/>
<dbReference type="Proteomes" id="UP000094463">
    <property type="component" value="Chromosome"/>
</dbReference>
<dbReference type="STRING" id="632773.BBEV_3091"/>
<evidence type="ECO:0000313" key="2">
    <source>
        <dbReference type="EMBL" id="AOM84408.1"/>
    </source>
</evidence>
<reference evidence="2 3" key="1">
    <citation type="submission" date="2015-08" db="EMBL/GenBank/DDBJ databases">
        <title>The complete genome sequence of Bacillus beveridgei MLTeJB.</title>
        <authorList>
            <person name="Hanson T.E."/>
            <person name="Mesa C."/>
            <person name="Basesman S.M."/>
            <person name="Oremland R.S."/>
        </authorList>
    </citation>
    <scope>NUCLEOTIDE SEQUENCE [LARGE SCALE GENOMIC DNA]</scope>
    <source>
        <strain evidence="2 3">MLTeJB</strain>
    </source>
</reference>
<evidence type="ECO:0000313" key="3">
    <source>
        <dbReference type="Proteomes" id="UP000094463"/>
    </source>
</evidence>
<dbReference type="RefSeq" id="WP_069366294.1">
    <property type="nucleotide sequence ID" value="NZ_CP012502.1"/>
</dbReference>
<keyword evidence="3" id="KW-1185">Reference proteome</keyword>
<proteinExistence type="predicted"/>
<organism evidence="2 3">
    <name type="scientific">Salisediminibacterium beveridgei</name>
    <dbReference type="NCBI Taxonomy" id="632773"/>
    <lineage>
        <taxon>Bacteria</taxon>
        <taxon>Bacillati</taxon>
        <taxon>Bacillota</taxon>
        <taxon>Bacilli</taxon>
        <taxon>Bacillales</taxon>
        <taxon>Bacillaceae</taxon>
        <taxon>Salisediminibacterium</taxon>
    </lineage>
</organism>
<keyword evidence="1" id="KW-0175">Coiled coil</keyword>
<protein>
    <submittedName>
        <fullName evidence="2">Transposase</fullName>
    </submittedName>
</protein>
<dbReference type="EMBL" id="CP012502">
    <property type="protein sequence ID" value="AOM84408.1"/>
    <property type="molecule type" value="Genomic_DNA"/>
</dbReference>
<name>A0A1D7QZI3_9BACI</name>
<feature type="coiled-coil region" evidence="1">
    <location>
        <begin position="306"/>
        <end position="333"/>
    </location>
</feature>
<sequence>MAKTNTPSFVISLVLDLEKQQKKDFIISTINKESEINRQLYNACLGELLKREKQVKRRRIYKKLVRQNRAISKQISLFEEIMKKDKTNDAYKKSMKHYRNEKKAVMEQIFDLQKECGLSEYSMHEYIKPMRSHFHNKLNSIVAQKTATKAWNTFRKKLIGEAKKVRFIPRGESVSFEGKNNATGWRFSEGKIVYQKLNVPLKVKENDLYMQEALSRIEHEEEFAYTNADGKKLKSNCKVKYVRILKKEIRGKERYFAQLVCQGYPPVKKDGSGKEKYPLGKGRVGGDIGTSTMAFVGDKQLSLFNLGEQIKQIDDVERKIQLLQRSLDRSKRATSPDYFDDKGRIKKGKKTWVYSNRYKRNRQKLHELQRKVAVYRKLSHQYMANRIKLYGNEFYIEKMNIRGLQKRAKETTISEKTGKYQKKKRFGKSIANRAPSSFISILKDKVKNSGGSFEEVNTTTFKASQYNHKTGECTKKPLAQRWHLFDEGDEKVQRDLYSAFLLKNSKANKQTPNKTLCDKTYKSFKELHDEEIKKIESMKNVVLNSGIKSAI</sequence>
<dbReference type="KEGG" id="bbev:BBEV_3091"/>
<evidence type="ECO:0000256" key="1">
    <source>
        <dbReference type="SAM" id="Coils"/>
    </source>
</evidence>
<dbReference type="AlphaFoldDB" id="A0A1D7QZI3"/>
<feature type="coiled-coil region" evidence="1">
    <location>
        <begin position="88"/>
        <end position="115"/>
    </location>
</feature>